<accession>A0A4Y2AUV5</accession>
<keyword evidence="2" id="KW-1185">Reference proteome</keyword>
<proteinExistence type="predicted"/>
<evidence type="ECO:0000313" key="2">
    <source>
        <dbReference type="Proteomes" id="UP000499080"/>
    </source>
</evidence>
<name>A0A4Y2AUV5_ARAVE</name>
<gene>
    <name evidence="1" type="ORF">AVEN_196332_1</name>
</gene>
<organism evidence="1 2">
    <name type="scientific">Araneus ventricosus</name>
    <name type="common">Orbweaver spider</name>
    <name type="synonym">Epeira ventricosa</name>
    <dbReference type="NCBI Taxonomy" id="182803"/>
    <lineage>
        <taxon>Eukaryota</taxon>
        <taxon>Metazoa</taxon>
        <taxon>Ecdysozoa</taxon>
        <taxon>Arthropoda</taxon>
        <taxon>Chelicerata</taxon>
        <taxon>Arachnida</taxon>
        <taxon>Araneae</taxon>
        <taxon>Araneomorphae</taxon>
        <taxon>Entelegynae</taxon>
        <taxon>Araneoidea</taxon>
        <taxon>Araneidae</taxon>
        <taxon>Araneus</taxon>
    </lineage>
</organism>
<dbReference type="EMBL" id="BGPR01000033">
    <property type="protein sequence ID" value="GBL83473.1"/>
    <property type="molecule type" value="Genomic_DNA"/>
</dbReference>
<dbReference type="AlphaFoldDB" id="A0A4Y2AUV5"/>
<evidence type="ECO:0000313" key="1">
    <source>
        <dbReference type="EMBL" id="GBL83473.1"/>
    </source>
</evidence>
<protein>
    <submittedName>
        <fullName evidence="1">Uncharacterized protein</fullName>
    </submittedName>
</protein>
<dbReference type="Proteomes" id="UP000499080">
    <property type="component" value="Unassembled WGS sequence"/>
</dbReference>
<comment type="caution">
    <text evidence="1">The sequence shown here is derived from an EMBL/GenBank/DDBJ whole genome shotgun (WGS) entry which is preliminary data.</text>
</comment>
<reference evidence="1 2" key="1">
    <citation type="journal article" date="2019" name="Sci. Rep.">
        <title>Orb-weaving spider Araneus ventricosus genome elucidates the spidroin gene catalogue.</title>
        <authorList>
            <person name="Kono N."/>
            <person name="Nakamura H."/>
            <person name="Ohtoshi R."/>
            <person name="Moran D.A.P."/>
            <person name="Shinohara A."/>
            <person name="Yoshida Y."/>
            <person name="Fujiwara M."/>
            <person name="Mori M."/>
            <person name="Tomita M."/>
            <person name="Arakawa K."/>
        </authorList>
    </citation>
    <scope>NUCLEOTIDE SEQUENCE [LARGE SCALE GENOMIC DNA]</scope>
</reference>
<sequence length="110" mass="12470">MVIMVVEAFVPSVSQPIETGMEKMRVQVAESLNDGFLNFGIGFEMATCEVFLQWSEEMKITWCEIRAVGECSNTFHRKRCNKSRVTEAVCVQGLSCNNRTPFESTPVHFL</sequence>